<dbReference type="EMBL" id="GG662247">
    <property type="protein sequence ID" value="EWS71104.1"/>
    <property type="molecule type" value="Genomic_DNA"/>
</dbReference>
<dbReference type="GeneID" id="24440172"/>
<proteinExistence type="predicted"/>
<dbReference type="Proteomes" id="UP000009168">
    <property type="component" value="Unassembled WGS sequence"/>
</dbReference>
<protein>
    <submittedName>
        <fullName evidence="2">Transmembrane protein, putative</fullName>
    </submittedName>
</protein>
<reference evidence="3" key="1">
    <citation type="journal article" date="2006" name="PLoS Biol.">
        <title>Macronuclear genome sequence of the ciliate Tetrahymena thermophila, a model eukaryote.</title>
        <authorList>
            <person name="Eisen J.A."/>
            <person name="Coyne R.S."/>
            <person name="Wu M."/>
            <person name="Wu D."/>
            <person name="Thiagarajan M."/>
            <person name="Wortman J.R."/>
            <person name="Badger J.H."/>
            <person name="Ren Q."/>
            <person name="Amedeo P."/>
            <person name="Jones K.M."/>
            <person name="Tallon L.J."/>
            <person name="Delcher A.L."/>
            <person name="Salzberg S.L."/>
            <person name="Silva J.C."/>
            <person name="Haas B.J."/>
            <person name="Majoros W.H."/>
            <person name="Farzad M."/>
            <person name="Carlton J.M."/>
            <person name="Smith R.K. Jr."/>
            <person name="Garg J."/>
            <person name="Pearlman R.E."/>
            <person name="Karrer K.M."/>
            <person name="Sun L."/>
            <person name="Manning G."/>
            <person name="Elde N.C."/>
            <person name="Turkewitz A.P."/>
            <person name="Asai D.J."/>
            <person name="Wilkes D.E."/>
            <person name="Wang Y."/>
            <person name="Cai H."/>
            <person name="Collins K."/>
            <person name="Stewart B.A."/>
            <person name="Lee S.R."/>
            <person name="Wilamowska K."/>
            <person name="Weinberg Z."/>
            <person name="Ruzzo W.L."/>
            <person name="Wloga D."/>
            <person name="Gaertig J."/>
            <person name="Frankel J."/>
            <person name="Tsao C.-C."/>
            <person name="Gorovsky M.A."/>
            <person name="Keeling P.J."/>
            <person name="Waller R.F."/>
            <person name="Patron N.J."/>
            <person name="Cherry J.M."/>
            <person name="Stover N.A."/>
            <person name="Krieger C.J."/>
            <person name="del Toro C."/>
            <person name="Ryder H.F."/>
            <person name="Williamson S.C."/>
            <person name="Barbeau R.A."/>
            <person name="Hamilton E.P."/>
            <person name="Orias E."/>
        </authorList>
    </citation>
    <scope>NUCLEOTIDE SEQUENCE [LARGE SCALE GENOMIC DNA]</scope>
    <source>
        <strain evidence="3">SB210</strain>
    </source>
</reference>
<evidence type="ECO:0000256" key="1">
    <source>
        <dbReference type="SAM" id="Phobius"/>
    </source>
</evidence>
<organism evidence="2 3">
    <name type="scientific">Tetrahymena thermophila (strain SB210)</name>
    <dbReference type="NCBI Taxonomy" id="312017"/>
    <lineage>
        <taxon>Eukaryota</taxon>
        <taxon>Sar</taxon>
        <taxon>Alveolata</taxon>
        <taxon>Ciliophora</taxon>
        <taxon>Intramacronucleata</taxon>
        <taxon>Oligohymenophorea</taxon>
        <taxon>Hymenostomatida</taxon>
        <taxon>Tetrahymenina</taxon>
        <taxon>Tetrahymenidae</taxon>
        <taxon>Tetrahymena</taxon>
    </lineage>
</organism>
<feature type="transmembrane region" description="Helical" evidence="1">
    <location>
        <begin position="12"/>
        <end position="32"/>
    </location>
</feature>
<dbReference type="InParanoid" id="W7XE23"/>
<keyword evidence="3" id="KW-1185">Reference proteome</keyword>
<accession>W7XE23</accession>
<gene>
    <name evidence="2" type="ORF">TTHERM_000680711</name>
</gene>
<dbReference type="RefSeq" id="XP_012656347.1">
    <property type="nucleotide sequence ID" value="XM_012800893.1"/>
</dbReference>
<keyword evidence="1" id="KW-1133">Transmembrane helix</keyword>
<feature type="transmembrane region" description="Helical" evidence="1">
    <location>
        <begin position="433"/>
        <end position="455"/>
    </location>
</feature>
<sequence length="1315" mass="154363">MQYPLSLKFVSTISIPIIVGFVGMIVLQYFYFIDTFESWKVFTNQWIEQMEKQRLHNFVYPNKVIAESQLNNIAFIMRLSKSIKLKVDQDIIIIHPKYSPVFCSMRSYHQQLCQNAAYTLFQKNPLFLDQWFHRNIQDYNNLSAQQQDTLHKSVVENFIFKIIYKIYGNDLFETTFQSKTYSDSLMSTAPSRASNYENAAYETCMPGQFLEAFDPRCRDWYLEALKNDHININVPLLLQSSQFIGVVASAFIKATNSNSQSCVQGLNISIENFREKILARQDNDDVTSDYEGYSVMFHKINATIFNHRYWNRNSQQLKSWDQIEYNQTSTYFLYERDYFINNLTDIIQYSQNGNYSIYQKQNIDPFYISFSRDNKKYFGLVYPLKIAQTLTMQRVSTSFALSNLFLGRVHKDIRDLIEEANFNFNKYYKTLSIVETVITSIIVITFLIRYFVFLYNSHDVPLNQLIVFLRRKDLNVQISQPQIFQNPKQEINASIVNNSIPQQAPISNNIINFNGMQKLNQTDLNLINNQIGTAFLSKNIGSIAFDTSEQVSSNVYLKTEKEQKILKISKNVLQHSRLILNKQYIVDKGNYCRSINIKNHKTKNLTQVKFLVLWFFILIDRQQFPLSTIQQQSIKSKRILQEISTKSNILKNAASISQNNIQSFKISQNNHQNAAQSSNASILESTQLNKSTVMELDDIQGIFKEMQVIIDTFKGLENVIKLAQFNQKMGNYQSSIIHYSVLNQRVKNINNLNATGSCYMNLGLLQLKESQFEDAASFFQSSVQYTLYEMNINSLSEFVNKINQGELIQLNNGVKLMYKLSKRLRLQAVALIYSYERKQDYKNSSILQQALNLLNISISIQNLAYNSYSELQIQICRTLIAEIYFLQEKNQQAQIMVELLLNEINLNKCQVQDTNMSFHFSFKKIPMFFSENHNGSFENSEKNTQRKLIRNKIKHSTLSLSRKLQFLQIKLSIQDREQSQLQSIKILIEYLEQNKYLESSIQKQVLLLIQNLISELQTKHLKIKLNQIQTQLKEEQKYQFNLNNQDSLEQQFYLEMNKELQKYNENSYDLLFLVNTNNLFSIDNIQRQLSIIQQVGEQFLKNDKDTFSIYTYGQYTQIICHRIPFSMNILLYCIDFIYKEIQKETFPNNMNSQCENNENQDGDQQKPLWAETICNFLNRNQDENLIYAKQIFQSKQKRIAINFGVHMSNNCNEFFQNFLILIENKQILQNISQILNLNLIDLQNNKNCTNENYHQNDCTKQSKDQQDLNNIATYQAKFQLQQSERYIEMYSIENLLRTLTSQRQSADNVNEIYLI</sequence>
<name>W7XE23_TETTS</name>
<evidence type="ECO:0000313" key="3">
    <source>
        <dbReference type="Proteomes" id="UP000009168"/>
    </source>
</evidence>
<evidence type="ECO:0000313" key="2">
    <source>
        <dbReference type="EMBL" id="EWS71104.1"/>
    </source>
</evidence>
<dbReference type="KEGG" id="tet:TTHERM_000680711"/>
<keyword evidence="1 2" id="KW-0812">Transmembrane</keyword>
<keyword evidence="1" id="KW-0472">Membrane</keyword>